<dbReference type="EMBL" id="OOIL02006630">
    <property type="protein sequence ID" value="VFQ98830.1"/>
    <property type="molecule type" value="Genomic_DNA"/>
</dbReference>
<keyword evidence="6" id="KW-1185">Reference proteome</keyword>
<evidence type="ECO:0000313" key="5">
    <source>
        <dbReference type="EMBL" id="VFQ98830.1"/>
    </source>
</evidence>
<comment type="similarity">
    <text evidence="3">Belongs to the GRAS family.</text>
</comment>
<comment type="caution">
    <text evidence="3">Lacks conserved residue(s) required for the propagation of feature annotation.</text>
</comment>
<proteinExistence type="inferred from homology"/>
<keyword evidence="1" id="KW-0805">Transcription regulation</keyword>
<feature type="region of interest" description="SAW" evidence="3">
    <location>
        <begin position="532"/>
        <end position="607"/>
    </location>
</feature>
<gene>
    <name evidence="5" type="ORF">CCAM_LOCUS40606</name>
</gene>
<dbReference type="Pfam" id="PF03514">
    <property type="entry name" value="GRAS"/>
    <property type="match status" value="1"/>
</dbReference>
<evidence type="ECO:0000313" key="6">
    <source>
        <dbReference type="Proteomes" id="UP000595140"/>
    </source>
</evidence>
<accession>A0A484NCN2</accession>
<feature type="short sequence motif" description="VHIID" evidence="3">
    <location>
        <begin position="343"/>
        <end position="347"/>
    </location>
</feature>
<dbReference type="PROSITE" id="PS50985">
    <property type="entry name" value="GRAS"/>
    <property type="match status" value="1"/>
</dbReference>
<dbReference type="PANTHER" id="PTHR31636">
    <property type="entry name" value="OSJNBA0084A10.13 PROTEIN-RELATED"/>
    <property type="match status" value="1"/>
</dbReference>
<dbReference type="OrthoDB" id="47276at2759"/>
<feature type="compositionally biased region" description="Basic and acidic residues" evidence="4">
    <location>
        <begin position="140"/>
        <end position="150"/>
    </location>
</feature>
<feature type="region of interest" description="Disordered" evidence="4">
    <location>
        <begin position="202"/>
        <end position="229"/>
    </location>
</feature>
<organism evidence="5 6">
    <name type="scientific">Cuscuta campestris</name>
    <dbReference type="NCBI Taxonomy" id="132261"/>
    <lineage>
        <taxon>Eukaryota</taxon>
        <taxon>Viridiplantae</taxon>
        <taxon>Streptophyta</taxon>
        <taxon>Embryophyta</taxon>
        <taxon>Tracheophyta</taxon>
        <taxon>Spermatophyta</taxon>
        <taxon>Magnoliopsida</taxon>
        <taxon>eudicotyledons</taxon>
        <taxon>Gunneridae</taxon>
        <taxon>Pentapetalae</taxon>
        <taxon>asterids</taxon>
        <taxon>lamiids</taxon>
        <taxon>Solanales</taxon>
        <taxon>Convolvulaceae</taxon>
        <taxon>Cuscuteae</taxon>
        <taxon>Cuscuta</taxon>
        <taxon>Cuscuta subgen. Grammica</taxon>
        <taxon>Cuscuta sect. Cleistogrammica</taxon>
    </lineage>
</organism>
<feature type="region of interest" description="Leucine repeat II (LRII)" evidence="3">
    <location>
        <begin position="393"/>
        <end position="425"/>
    </location>
</feature>
<evidence type="ECO:0000256" key="1">
    <source>
        <dbReference type="ARBA" id="ARBA00023015"/>
    </source>
</evidence>
<evidence type="ECO:0000256" key="3">
    <source>
        <dbReference type="PROSITE-ProRule" id="PRU01191"/>
    </source>
</evidence>
<keyword evidence="2" id="KW-0804">Transcription</keyword>
<evidence type="ECO:0000256" key="2">
    <source>
        <dbReference type="ARBA" id="ARBA00023163"/>
    </source>
</evidence>
<reference evidence="5 6" key="1">
    <citation type="submission" date="2018-04" db="EMBL/GenBank/DDBJ databases">
        <authorList>
            <person name="Vogel A."/>
        </authorList>
    </citation>
    <scope>NUCLEOTIDE SEQUENCE [LARGE SCALE GENOMIC DNA]</scope>
</reference>
<feature type="region of interest" description="Disordered" evidence="4">
    <location>
        <begin position="135"/>
        <end position="173"/>
    </location>
</feature>
<sequence>MEGLIRKFFATSNDFIHNQQHITPVGSQMGFFNNNVEAQMKKTEGEEQQGDFPDATLKYISQMLMEEEELETQRCMFRDAMALHATEKYFSAVLDGTVANNTCPPQDGFSWTCALTNSFSSSSSDEPCFGLSLPASVDASEERQGRDHSPPKGKRDHNSFSLSSDNNGPAGMMMRNNKHLASFCDEPETFDDFFLFTKCRDKKEEPREQSKGGGGRGRRGKKKNKQETKKEFVDFRGLLTQCAQSMGDYDIGTASETLKKIRQHATPQGTGMERVAFHLANALEARLNGRGTSIYTSPQGNVSAADILRALQMYLTASPFKMVTSMMANRCIAKLAGGGATRLHVIDFGIFYGFQWPSLIQALSTMPGGPPRLRITGIDFPQPGFRPAERVNATGLRLEKYCQRFNVPFEFNAIAKKWDTIELEELQLDREDDVVIVNCLDRMGNVPDETVVPNSPRDIVLNLIKNINADVFVHGVVNGTYNAPYFGMRFRETLFHFSSLFDMLEETVPHEDNDRWLFEGTVLAREMLNVIACEGTERVDRPETYRQWQVRSLRAGLQPLPLDQEIVKGVREKVKSEYNKNFTMDEDGNWLLQGWKGKVLHAVSCWKPSN</sequence>
<name>A0A484NCN2_9ASTE</name>
<protein>
    <submittedName>
        <fullName evidence="5">Uncharacterized protein</fullName>
    </submittedName>
</protein>
<dbReference type="Proteomes" id="UP000595140">
    <property type="component" value="Unassembled WGS sequence"/>
</dbReference>
<dbReference type="InterPro" id="IPR005202">
    <property type="entry name" value="TF_GRAS"/>
</dbReference>
<dbReference type="AlphaFoldDB" id="A0A484NCN2"/>
<evidence type="ECO:0000256" key="4">
    <source>
        <dbReference type="SAM" id="MobiDB-lite"/>
    </source>
</evidence>